<evidence type="ECO:0000256" key="6">
    <source>
        <dbReference type="ARBA" id="ARBA00024481"/>
    </source>
</evidence>
<dbReference type="Proteomes" id="UP001283361">
    <property type="component" value="Unassembled WGS sequence"/>
</dbReference>
<comment type="function">
    <text evidence="8">Catalyzes the conversion of 3'-phosphate to a 2',3'-cyclic phosphodiester at the end of RNA. The mechanism of action of the enzyme occurs in 3 steps: (A) adenylation of the enzyme by ATP; (B) transfer of adenylate to an RNA-N3'P to produce RNA-N3'PP5'A; (C) and attack of the adjacent 2'-hydroxyl on the 3'-phosphorus in the diester linkage to produce the cyclic end product. Likely functions in some aspects of cellular RNA processing. Function plays an important role in regulating axon regeneration by inhibiting central nervous system (CNS) axon regeneration following optic nerve injury.</text>
</comment>
<proteinExistence type="inferred from homology"/>
<keyword evidence="10" id="KW-0067">ATP-binding</keyword>
<dbReference type="AlphaFoldDB" id="A0AAE1DK30"/>
<dbReference type="InterPro" id="IPR013791">
    <property type="entry name" value="RNA3'-term_phos_cycl_insert"/>
</dbReference>
<evidence type="ECO:0000256" key="5">
    <source>
        <dbReference type="ARBA" id="ARBA00022741"/>
    </source>
</evidence>
<evidence type="ECO:0000256" key="4">
    <source>
        <dbReference type="ARBA" id="ARBA00022598"/>
    </source>
</evidence>
<protein>
    <recommendedName>
        <fullName evidence="3">RNA 3'-terminal phosphate cyclase</fullName>
        <ecNumber evidence="2">6.5.1.4</ecNumber>
    </recommendedName>
    <alternativeName>
        <fullName evidence="7">RNA terminal phosphate cyclase domain-containing protein 1</fullName>
    </alternativeName>
</protein>
<dbReference type="InterPro" id="IPR037136">
    <property type="entry name" value="RNA3'_phos_cyclase_dom_sf"/>
</dbReference>
<evidence type="ECO:0000313" key="14">
    <source>
        <dbReference type="Proteomes" id="UP001283361"/>
    </source>
</evidence>
<dbReference type="SUPFAM" id="SSF55205">
    <property type="entry name" value="EPT/RTPC-like"/>
    <property type="match status" value="1"/>
</dbReference>
<dbReference type="Pfam" id="PF01137">
    <property type="entry name" value="RTC"/>
    <property type="match status" value="1"/>
</dbReference>
<evidence type="ECO:0000256" key="1">
    <source>
        <dbReference type="ARBA" id="ARBA00009206"/>
    </source>
</evidence>
<feature type="active site" description="Tele-AMP-histidine intermediate" evidence="9">
    <location>
        <position position="340"/>
    </location>
</feature>
<dbReference type="GO" id="GO:0005524">
    <property type="term" value="F:ATP binding"/>
    <property type="evidence" value="ECO:0007669"/>
    <property type="project" value="UniProtKB-KW"/>
</dbReference>
<gene>
    <name evidence="13" type="ORF">RRG08_017791</name>
</gene>
<evidence type="ECO:0000256" key="8">
    <source>
        <dbReference type="ARBA" id="ARBA00045867"/>
    </source>
</evidence>
<evidence type="ECO:0000256" key="2">
    <source>
        <dbReference type="ARBA" id="ARBA00012725"/>
    </source>
</evidence>
<dbReference type="Gene3D" id="3.65.10.20">
    <property type="entry name" value="RNA 3'-terminal phosphate cyclase domain"/>
    <property type="match status" value="1"/>
</dbReference>
<dbReference type="PANTHER" id="PTHR11096">
    <property type="entry name" value="RNA 3' TERMINAL PHOSPHATE CYCLASE"/>
    <property type="match status" value="1"/>
</dbReference>
<sequence>MDSDMAEMIPKERPTQEFDSDGRIVIDGSLLEGGGQILRNAAALSCILSIPIRVVKIRAGRSKPGLRPQHMTGLDLVARLCGGNLQHCQVGSCEITLDPGPIKAGQFVADTGTAGSICLLMQVAVPCIVFASSDCSLTLKGGTNCDMAPQIDYTTMIFRPMAEKFGMHFDININRRGYYPKGGGEVVVTSHPCCGLNALPDVLTKRGEVVRVHSRSFVAGNLPPHLANKVSSTIAKTVKQNFAKAELQQDSLKEPDGAAIGSGLGTMIVAETSTGCLFGGSALGKPRTPAEDTGKAAVTELLDATSSGGAVDQYLQDQLILLMALAEGQSRVLCGPLTLHTQTAIHIARLLTKADFSLEPIGSDNGKETCMLVCEGIGHVNPHLQSSAELS</sequence>
<dbReference type="InterPro" id="IPR013792">
    <property type="entry name" value="RNA3'P_cycl/enolpyr_Trfase_a/b"/>
</dbReference>
<organism evidence="13 14">
    <name type="scientific">Elysia crispata</name>
    <name type="common">lettuce slug</name>
    <dbReference type="NCBI Taxonomy" id="231223"/>
    <lineage>
        <taxon>Eukaryota</taxon>
        <taxon>Metazoa</taxon>
        <taxon>Spiralia</taxon>
        <taxon>Lophotrochozoa</taxon>
        <taxon>Mollusca</taxon>
        <taxon>Gastropoda</taxon>
        <taxon>Heterobranchia</taxon>
        <taxon>Euthyneura</taxon>
        <taxon>Panpulmonata</taxon>
        <taxon>Sacoglossa</taxon>
        <taxon>Placobranchoidea</taxon>
        <taxon>Plakobranchidae</taxon>
        <taxon>Elysia</taxon>
    </lineage>
</organism>
<keyword evidence="14" id="KW-1185">Reference proteome</keyword>
<evidence type="ECO:0000256" key="10">
    <source>
        <dbReference type="PIRSR" id="PIRSR005378-2"/>
    </source>
</evidence>
<comment type="caution">
    <text evidence="13">The sequence shown here is derived from an EMBL/GenBank/DDBJ whole genome shotgun (WGS) entry which is preliminary data.</text>
</comment>
<evidence type="ECO:0000313" key="13">
    <source>
        <dbReference type="EMBL" id="KAK3773624.1"/>
    </source>
</evidence>
<dbReference type="NCBIfam" id="TIGR03399">
    <property type="entry name" value="RNA_3prim_cycl"/>
    <property type="match status" value="1"/>
</dbReference>
<dbReference type="InterPro" id="IPR036553">
    <property type="entry name" value="RPTC_insert"/>
</dbReference>
<keyword evidence="5 10" id="KW-0547">Nucleotide-binding</keyword>
<dbReference type="Pfam" id="PF05189">
    <property type="entry name" value="RTC_insert"/>
    <property type="match status" value="1"/>
</dbReference>
<dbReference type="EMBL" id="JAWDGP010003529">
    <property type="protein sequence ID" value="KAK3773624.1"/>
    <property type="molecule type" value="Genomic_DNA"/>
</dbReference>
<reference evidence="13" key="1">
    <citation type="journal article" date="2023" name="G3 (Bethesda)">
        <title>A reference genome for the long-term kleptoplast-retaining sea slug Elysia crispata morphotype clarki.</title>
        <authorList>
            <person name="Eastman K.E."/>
            <person name="Pendleton A.L."/>
            <person name="Shaikh M.A."/>
            <person name="Suttiyut T."/>
            <person name="Ogas R."/>
            <person name="Tomko P."/>
            <person name="Gavelis G."/>
            <person name="Widhalm J.R."/>
            <person name="Wisecaver J.H."/>
        </authorList>
    </citation>
    <scope>NUCLEOTIDE SEQUENCE</scope>
    <source>
        <strain evidence="13">ECLA1</strain>
    </source>
</reference>
<keyword evidence="4" id="KW-0436">Ligase</keyword>
<evidence type="ECO:0000259" key="12">
    <source>
        <dbReference type="Pfam" id="PF05189"/>
    </source>
</evidence>
<feature type="domain" description="RNA 3'-terminal phosphate cyclase insert" evidence="12">
    <location>
        <begin position="204"/>
        <end position="304"/>
    </location>
</feature>
<dbReference type="HAMAP" id="MF_00200">
    <property type="entry name" value="RTC"/>
    <property type="match status" value="1"/>
</dbReference>
<dbReference type="GO" id="GO:0003963">
    <property type="term" value="F:RNA-3'-phosphate cyclase activity"/>
    <property type="evidence" value="ECO:0007669"/>
    <property type="project" value="UniProtKB-EC"/>
</dbReference>
<dbReference type="PIRSF" id="PIRSF005378">
    <property type="entry name" value="RNA3'_term_phos_cycl_euk"/>
    <property type="match status" value="1"/>
</dbReference>
<dbReference type="InterPro" id="IPR023797">
    <property type="entry name" value="RNA3'_phos_cyclase_dom"/>
</dbReference>
<dbReference type="GO" id="GO:0006396">
    <property type="term" value="P:RNA processing"/>
    <property type="evidence" value="ECO:0007669"/>
    <property type="project" value="InterPro"/>
</dbReference>
<dbReference type="PROSITE" id="PS01287">
    <property type="entry name" value="RTC"/>
    <property type="match status" value="1"/>
</dbReference>
<comment type="similarity">
    <text evidence="1">Belongs to the RNA 3'-terminal cyclase family. Type 1 subfamily.</text>
</comment>
<evidence type="ECO:0000259" key="11">
    <source>
        <dbReference type="Pfam" id="PF01137"/>
    </source>
</evidence>
<dbReference type="GO" id="GO:0005634">
    <property type="term" value="C:nucleus"/>
    <property type="evidence" value="ECO:0007669"/>
    <property type="project" value="TreeGrafter"/>
</dbReference>
<comment type="catalytic activity">
    <reaction evidence="6">
        <text>a 3'-end 3'-phospho-ribonucleotide-RNA + ATP = a 3'-end 2',3'-cyclophospho-ribonucleotide-RNA + AMP + diphosphate</text>
        <dbReference type="Rhea" id="RHEA:23976"/>
        <dbReference type="Rhea" id="RHEA-COMP:10463"/>
        <dbReference type="Rhea" id="RHEA-COMP:10464"/>
        <dbReference type="ChEBI" id="CHEBI:30616"/>
        <dbReference type="ChEBI" id="CHEBI:33019"/>
        <dbReference type="ChEBI" id="CHEBI:83062"/>
        <dbReference type="ChEBI" id="CHEBI:83064"/>
        <dbReference type="ChEBI" id="CHEBI:456215"/>
        <dbReference type="EC" id="6.5.1.4"/>
    </reaction>
</comment>
<evidence type="ECO:0000256" key="7">
    <source>
        <dbReference type="ARBA" id="ARBA00032543"/>
    </source>
</evidence>
<name>A0AAE1DK30_9GAST</name>
<feature type="binding site" evidence="10">
    <location>
        <begin position="314"/>
        <end position="318"/>
    </location>
    <ligand>
        <name>ATP</name>
        <dbReference type="ChEBI" id="CHEBI:30616"/>
    </ligand>
</feature>
<dbReference type="Gene3D" id="3.30.360.20">
    <property type="entry name" value="RNA 3'-terminal phosphate cyclase, insert domain"/>
    <property type="match status" value="1"/>
</dbReference>
<accession>A0AAE1DK30</accession>
<feature type="domain" description="RNA 3'-terminal phosphate cyclase" evidence="11">
    <location>
        <begin position="31"/>
        <end position="357"/>
    </location>
</feature>
<dbReference type="PANTHER" id="PTHR11096:SF0">
    <property type="entry name" value="RNA 3'-TERMINAL PHOSPHATE CYCLASE"/>
    <property type="match status" value="1"/>
</dbReference>
<dbReference type="InterPro" id="IPR020719">
    <property type="entry name" value="RNA3'_term_phos_cycl-like_CS"/>
</dbReference>
<dbReference type="FunFam" id="3.30.360.20:FF:000002">
    <property type="entry name" value="RNA terminal phosphate cyclase-like 1"/>
    <property type="match status" value="1"/>
</dbReference>
<dbReference type="InterPro" id="IPR017770">
    <property type="entry name" value="RNA3'_term_phos_cyc_type_1"/>
</dbReference>
<evidence type="ECO:0000256" key="3">
    <source>
        <dbReference type="ARBA" id="ARBA00021428"/>
    </source>
</evidence>
<dbReference type="InterPro" id="IPR000228">
    <property type="entry name" value="RNA3'_term_phos_cyc"/>
</dbReference>
<dbReference type="SUPFAM" id="SSF52913">
    <property type="entry name" value="RNA 3'-terminal phosphate cyclase, RPTC, insert domain"/>
    <property type="match status" value="1"/>
</dbReference>
<feature type="binding site" evidence="10">
    <location>
        <position position="122"/>
    </location>
    <ligand>
        <name>ATP</name>
        <dbReference type="ChEBI" id="CHEBI:30616"/>
    </ligand>
</feature>
<evidence type="ECO:0000256" key="9">
    <source>
        <dbReference type="PIRSR" id="PIRSR005378-1"/>
    </source>
</evidence>
<dbReference type="EC" id="6.5.1.4" evidence="2"/>